<comment type="caution">
    <text evidence="2">The sequence shown here is derived from an EMBL/GenBank/DDBJ whole genome shotgun (WGS) entry which is preliminary data.</text>
</comment>
<reference evidence="2 3" key="1">
    <citation type="journal article" date="2018" name="Cell">
        <title>The Chara Genome: Secondary Complexity and Implications for Plant Terrestrialization.</title>
        <authorList>
            <person name="Nishiyama T."/>
            <person name="Sakayama H."/>
            <person name="Vries J.D."/>
            <person name="Buschmann H."/>
            <person name="Saint-Marcoux D."/>
            <person name="Ullrich K.K."/>
            <person name="Haas F.B."/>
            <person name="Vanderstraeten L."/>
            <person name="Becker D."/>
            <person name="Lang D."/>
            <person name="Vosolsobe S."/>
            <person name="Rombauts S."/>
            <person name="Wilhelmsson P.K.I."/>
            <person name="Janitza P."/>
            <person name="Kern R."/>
            <person name="Heyl A."/>
            <person name="Rumpler F."/>
            <person name="Villalobos L.I.A.C."/>
            <person name="Clay J.M."/>
            <person name="Skokan R."/>
            <person name="Toyoda A."/>
            <person name="Suzuki Y."/>
            <person name="Kagoshima H."/>
            <person name="Schijlen E."/>
            <person name="Tajeshwar N."/>
            <person name="Catarino B."/>
            <person name="Hetherington A.J."/>
            <person name="Saltykova A."/>
            <person name="Bonnot C."/>
            <person name="Breuninger H."/>
            <person name="Symeonidi A."/>
            <person name="Radhakrishnan G.V."/>
            <person name="Van Nieuwerburgh F."/>
            <person name="Deforce D."/>
            <person name="Chang C."/>
            <person name="Karol K.G."/>
            <person name="Hedrich R."/>
            <person name="Ulvskov P."/>
            <person name="Glockner G."/>
            <person name="Delwiche C.F."/>
            <person name="Petrasek J."/>
            <person name="Van de Peer Y."/>
            <person name="Friml J."/>
            <person name="Beilby M."/>
            <person name="Dolan L."/>
            <person name="Kohara Y."/>
            <person name="Sugano S."/>
            <person name="Fujiyama A."/>
            <person name="Delaux P.-M."/>
            <person name="Quint M."/>
            <person name="TheiBen G."/>
            <person name="Hagemann M."/>
            <person name="Harholt J."/>
            <person name="Dunand C."/>
            <person name="Zachgo S."/>
            <person name="Langdale J."/>
            <person name="Maumus F."/>
            <person name="Straeten D.V.D."/>
            <person name="Gould S.B."/>
            <person name="Rensing S.A."/>
        </authorList>
    </citation>
    <scope>NUCLEOTIDE SEQUENCE [LARGE SCALE GENOMIC DNA]</scope>
    <source>
        <strain evidence="2 3">S276</strain>
    </source>
</reference>
<dbReference type="STRING" id="69332.A0A388K382"/>
<sequence>MVEVMVTREVMVEVEKTTEVTAEVAATREVIEDVGPGGGDDRGVGGGGGGGVDGYRGGGSGDDEGDGGGGGDEGAHVRAGCDDAHDRVEECVDDGPVHGCGFVLNRLRRGARQDNSIDSRVRKSRLQTLHNATVTKARIMQHEHVVVSKDSQSDMPDDDFIPGDADMRGAGHQPGFVEAPTTSAPAMSAPEESGARLTHPESPTRISDIVDALESHCHLTQPTTAVHVEARERAASDGRTIPDGGGNVPPPSTVVCTGAHGALSVAVASIGEVARPPTVDVGLEDGEVACTPTCAHEGEDARPPTVDHVGLAWPTGSLPPTAELLAMESALDGLPDVSALISPTLAFVARPETARADDTDELSRGFHEFASGTILHSGVSGTPAVFHVGAPHAVDQGLTEQVARNHRGGPRVATQRSLGDSLERVFTEYTGGSLCAGSRRRRVIILGRASGRPAPRPATFGVGDAYEERHRRPLRTKTTDVHDTRTTTARLSRARKKGTGSLIPYHRRRPQPTLHARDPTRQIPASVGAVAEGGTGVGGSATILLRSERAHDTLHGSAAETTLGRNGVDRSGRVEKRRGDVVIYHDDSSTAAEAGETTGADDPGDSNYMPRGQAADGDDGIGRRVRQRTRLGPHEQGTPSTPIPPIDRRAQAQSVLAELYHYRYEPLRSHNSHGTAG</sequence>
<feature type="region of interest" description="Disordered" evidence="1">
    <location>
        <begin position="553"/>
        <end position="654"/>
    </location>
</feature>
<protein>
    <submittedName>
        <fullName evidence="2">Uncharacterized protein</fullName>
    </submittedName>
</protein>
<gene>
    <name evidence="2" type="ORF">CBR_g45206</name>
</gene>
<feature type="compositionally biased region" description="Low complexity" evidence="1">
    <location>
        <begin position="589"/>
        <end position="601"/>
    </location>
</feature>
<evidence type="ECO:0000313" key="3">
    <source>
        <dbReference type="Proteomes" id="UP000265515"/>
    </source>
</evidence>
<dbReference type="Gramene" id="GBG64510">
    <property type="protein sequence ID" value="GBG64510"/>
    <property type="gene ID" value="CBR_g45206"/>
</dbReference>
<feature type="region of interest" description="Disordered" evidence="1">
    <location>
        <begin position="180"/>
        <end position="202"/>
    </location>
</feature>
<keyword evidence="3" id="KW-1185">Reference proteome</keyword>
<evidence type="ECO:0000256" key="1">
    <source>
        <dbReference type="SAM" id="MobiDB-lite"/>
    </source>
</evidence>
<dbReference type="AlphaFoldDB" id="A0A388K382"/>
<feature type="compositionally biased region" description="Basic and acidic residues" evidence="1">
    <location>
        <begin position="567"/>
        <end position="588"/>
    </location>
</feature>
<evidence type="ECO:0000313" key="2">
    <source>
        <dbReference type="EMBL" id="GBG64510.1"/>
    </source>
</evidence>
<dbReference type="Proteomes" id="UP000265515">
    <property type="component" value="Unassembled WGS sequence"/>
</dbReference>
<proteinExistence type="predicted"/>
<feature type="compositionally biased region" description="Gly residues" evidence="1">
    <location>
        <begin position="44"/>
        <end position="60"/>
    </location>
</feature>
<name>A0A388K382_CHABU</name>
<dbReference type="EMBL" id="BFEA01000051">
    <property type="protein sequence ID" value="GBG64510.1"/>
    <property type="molecule type" value="Genomic_DNA"/>
</dbReference>
<feature type="region of interest" description="Disordered" evidence="1">
    <location>
        <begin position="31"/>
        <end position="75"/>
    </location>
</feature>
<organism evidence="2 3">
    <name type="scientific">Chara braunii</name>
    <name type="common">Braun's stonewort</name>
    <dbReference type="NCBI Taxonomy" id="69332"/>
    <lineage>
        <taxon>Eukaryota</taxon>
        <taxon>Viridiplantae</taxon>
        <taxon>Streptophyta</taxon>
        <taxon>Charophyceae</taxon>
        <taxon>Charales</taxon>
        <taxon>Characeae</taxon>
        <taxon>Chara</taxon>
    </lineage>
</organism>
<feature type="compositionally biased region" description="Low complexity" evidence="1">
    <location>
        <begin position="180"/>
        <end position="190"/>
    </location>
</feature>
<feature type="region of interest" description="Disordered" evidence="1">
    <location>
        <begin position="502"/>
        <end position="522"/>
    </location>
</feature>
<accession>A0A388K382</accession>